<proteinExistence type="predicted"/>
<dbReference type="PATRIC" id="fig|1122180.6.peg.1855"/>
<reference evidence="2 3" key="1">
    <citation type="submission" date="2013-03" db="EMBL/GenBank/DDBJ databases">
        <authorList>
            <person name="Fiebig A."/>
            <person name="Goeker M."/>
            <person name="Klenk H.-P.P."/>
        </authorList>
    </citation>
    <scope>NUCLEOTIDE SEQUENCE [LARGE SCALE GENOMIC DNA]</scope>
    <source>
        <strain evidence="2 3">DSM 17492</strain>
    </source>
</reference>
<evidence type="ECO:0000313" key="3">
    <source>
        <dbReference type="Proteomes" id="UP000025047"/>
    </source>
</evidence>
<sequence length="551" mass="60426">MAILDMFRRSTAPAAPKTSAPRAVTPQARYMGHDRTGVLSMRRAVTRDVKLDVREAANRSFGLAFDFLQNSGWISGAADQIIADMIGAELKLNAKPDLKGLGYEEKERADWCRLVEKEWRRWSWTPWECDLEGKATVGEMLDGAARYYLAGGEALAVLDFMGRADRRRYGIQTGTKVRLVSPHRLTQHTSPMEGWDQGIYHDATGRPTHYRFRRASSGLDVDADIPARDGVLMRVLHVMDRGATPNSPRGISPMAPAFRTIAQSDQLADATLTTALLQTAFAATIQSPEPSEVAFQALQQLHDLEENDPEQFEGASDLAGDLFTVWEQRLDALKSKALSIGGDASQVNHLGPGENLQLHGAVTPGPQYLPFQQNLLREMARCLGVTFENLTMDHSNASYSSTRMATASIWPITVRRRERIIAPLAQGIYEAWLDEAIGTGRIPIKGGYAAFAANRDKVVDSEWRGPPRPSADPYKDALANKLRLEQGSTTLQQICAEQGDDWEETVDQIAIEAARMRAAGITPPFGRMSGGEGAGPQGAAAEGRREPSNGD</sequence>
<dbReference type="GO" id="GO:0005198">
    <property type="term" value="F:structural molecule activity"/>
    <property type="evidence" value="ECO:0007669"/>
    <property type="project" value="InterPro"/>
</dbReference>
<organism evidence="2 3">
    <name type="scientific">Limimaricola hongkongensis DSM 17492</name>
    <dbReference type="NCBI Taxonomy" id="1122180"/>
    <lineage>
        <taxon>Bacteria</taxon>
        <taxon>Pseudomonadati</taxon>
        <taxon>Pseudomonadota</taxon>
        <taxon>Alphaproteobacteria</taxon>
        <taxon>Rhodobacterales</taxon>
        <taxon>Paracoccaceae</taxon>
        <taxon>Limimaricola</taxon>
    </lineage>
</organism>
<dbReference type="HOGENOM" id="CLU_027870_3_0_5"/>
<protein>
    <recommendedName>
        <fullName evidence="4">Phage portal protein</fullName>
    </recommendedName>
</protein>
<evidence type="ECO:0000313" key="2">
    <source>
        <dbReference type="EMBL" id="EYD71800.1"/>
    </source>
</evidence>
<gene>
    <name evidence="2" type="ORF">Lokhon_01870</name>
</gene>
<dbReference type="GO" id="GO:0019068">
    <property type="term" value="P:virion assembly"/>
    <property type="evidence" value="ECO:0007669"/>
    <property type="project" value="InterPro"/>
</dbReference>
<feature type="compositionally biased region" description="Basic and acidic residues" evidence="1">
    <location>
        <begin position="542"/>
        <end position="551"/>
    </location>
</feature>
<accession>A0A017HBV9</accession>
<evidence type="ECO:0000256" key="1">
    <source>
        <dbReference type="SAM" id="MobiDB-lite"/>
    </source>
</evidence>
<name>A0A017HBV9_9RHOB</name>
<dbReference type="RefSeq" id="WP_017928646.1">
    <property type="nucleotide sequence ID" value="NZ_KK088652.1"/>
</dbReference>
<dbReference type="AlphaFoldDB" id="A0A017HBV9"/>
<dbReference type="eggNOG" id="COG5511">
    <property type="taxonomic scope" value="Bacteria"/>
</dbReference>
<feature type="region of interest" description="Disordered" evidence="1">
    <location>
        <begin position="521"/>
        <end position="551"/>
    </location>
</feature>
<dbReference type="InterPro" id="IPR006429">
    <property type="entry name" value="Phage_lambda_portal"/>
</dbReference>
<dbReference type="Pfam" id="PF05136">
    <property type="entry name" value="Phage_portal_2"/>
    <property type="match status" value="1"/>
</dbReference>
<keyword evidence="3" id="KW-1185">Reference proteome</keyword>
<dbReference type="Proteomes" id="UP000025047">
    <property type="component" value="Unassembled WGS sequence"/>
</dbReference>
<comment type="caution">
    <text evidence="2">The sequence shown here is derived from an EMBL/GenBank/DDBJ whole genome shotgun (WGS) entry which is preliminary data.</text>
</comment>
<evidence type="ECO:0008006" key="4">
    <source>
        <dbReference type="Google" id="ProtNLM"/>
    </source>
</evidence>
<dbReference type="STRING" id="1122180.Lokhon_01870"/>
<dbReference type="EMBL" id="APGJ01000006">
    <property type="protein sequence ID" value="EYD71800.1"/>
    <property type="molecule type" value="Genomic_DNA"/>
</dbReference>